<dbReference type="PANTHER" id="PTHR16188:SF14">
    <property type="entry name" value="GEO07393P1"/>
    <property type="match status" value="1"/>
</dbReference>
<dbReference type="AlphaFoldDB" id="A0A4Z2CMY0"/>
<dbReference type="GO" id="GO:0004865">
    <property type="term" value="F:protein serine/threonine phosphatase inhibitor activity"/>
    <property type="evidence" value="ECO:0007669"/>
    <property type="project" value="TreeGrafter"/>
</dbReference>
<dbReference type="Pfam" id="PF05361">
    <property type="entry name" value="PP1_inhibitor"/>
    <property type="match status" value="1"/>
</dbReference>
<accession>A0A4Z2CMY0</accession>
<dbReference type="GO" id="GO:0005737">
    <property type="term" value="C:cytoplasm"/>
    <property type="evidence" value="ECO:0007669"/>
    <property type="project" value="InterPro"/>
</dbReference>
<keyword evidence="2" id="KW-0597">Phosphoprotein</keyword>
<sequence length="145" mass="17212">MFSIHQCKWIEGMNLSKETNEHSDGFSQKSVNREVVFATDAPSDHSKRKRYLTAKYDRRTRQKISEKIKIENFVFDQLRALYSTEIDDYDCDIDVDEISDLETNEEKIRVLKEKLKSCPARPEEIEVLILKIFIQVHLRRMPEKC</sequence>
<keyword evidence="3" id="KW-0650">Protein phosphatase inhibitor</keyword>
<evidence type="ECO:0000256" key="2">
    <source>
        <dbReference type="ARBA" id="ARBA00022553"/>
    </source>
</evidence>
<dbReference type="EMBL" id="SKCS01000517">
    <property type="protein sequence ID" value="TNN05586.1"/>
    <property type="molecule type" value="Genomic_DNA"/>
</dbReference>
<dbReference type="Gene3D" id="1.10.150.220">
    <property type="entry name" value="CPI-17"/>
    <property type="match status" value="1"/>
</dbReference>
<name>A0A4Z2CMY0_SCHJA</name>
<dbReference type="InterPro" id="IPR036658">
    <property type="entry name" value="CPI-17_sf"/>
</dbReference>
<proteinExistence type="inferred from homology"/>
<keyword evidence="5" id="KW-1185">Reference proteome</keyword>
<dbReference type="OrthoDB" id="8193882at2759"/>
<dbReference type="PANTHER" id="PTHR16188">
    <property type="entry name" value="PROTEIN PHOSPHATASE 1 INHIBITOR POTENTIATED BY PROTEIN KINASE C"/>
    <property type="match status" value="1"/>
</dbReference>
<evidence type="ECO:0000313" key="4">
    <source>
        <dbReference type="EMBL" id="TNN05586.1"/>
    </source>
</evidence>
<evidence type="ECO:0000256" key="1">
    <source>
        <dbReference type="ARBA" id="ARBA00005483"/>
    </source>
</evidence>
<organism evidence="4 5">
    <name type="scientific">Schistosoma japonicum</name>
    <name type="common">Blood fluke</name>
    <dbReference type="NCBI Taxonomy" id="6182"/>
    <lineage>
        <taxon>Eukaryota</taxon>
        <taxon>Metazoa</taxon>
        <taxon>Spiralia</taxon>
        <taxon>Lophotrochozoa</taxon>
        <taxon>Platyhelminthes</taxon>
        <taxon>Trematoda</taxon>
        <taxon>Digenea</taxon>
        <taxon>Strigeidida</taxon>
        <taxon>Schistosomatoidea</taxon>
        <taxon>Schistosomatidae</taxon>
        <taxon>Schistosoma</taxon>
    </lineage>
</organism>
<protein>
    <submittedName>
        <fullName evidence="4">Uncharacterized protein</fullName>
    </submittedName>
</protein>
<gene>
    <name evidence="4" type="ORF">EWB00_009150</name>
</gene>
<dbReference type="Proteomes" id="UP000311919">
    <property type="component" value="Unassembled WGS sequence"/>
</dbReference>
<comment type="similarity">
    <text evidence="1">Belongs to the PP1 inhibitor family.</text>
</comment>
<reference evidence="4 5" key="1">
    <citation type="submission" date="2019-03" db="EMBL/GenBank/DDBJ databases">
        <title>An improved genome assembly of the fluke Schistosoma japonicum.</title>
        <authorList>
            <person name="Hu W."/>
            <person name="Luo F."/>
            <person name="Yin M."/>
            <person name="Mo X."/>
            <person name="Sun C."/>
            <person name="Wu Q."/>
            <person name="Zhu B."/>
            <person name="Xiang M."/>
            <person name="Wang J."/>
            <person name="Wang Y."/>
            <person name="Zhang T."/>
            <person name="Xu B."/>
            <person name="Zheng H."/>
            <person name="Feng Z."/>
        </authorList>
    </citation>
    <scope>NUCLEOTIDE SEQUENCE [LARGE SCALE GENOMIC DNA]</scope>
    <source>
        <strain evidence="4">HuSjv2</strain>
        <tissue evidence="4">Worms</tissue>
    </source>
</reference>
<evidence type="ECO:0000256" key="3">
    <source>
        <dbReference type="ARBA" id="ARBA00023272"/>
    </source>
</evidence>
<dbReference type="InterPro" id="IPR008025">
    <property type="entry name" value="CPI-17"/>
</dbReference>
<comment type="caution">
    <text evidence="4">The sequence shown here is derived from an EMBL/GenBank/DDBJ whole genome shotgun (WGS) entry which is preliminary data.</text>
</comment>
<dbReference type="SUPFAM" id="SSF81790">
    <property type="entry name" value="Myosin phosphatase inhibitor 17kDa protein, CPI-17"/>
    <property type="match status" value="1"/>
</dbReference>
<evidence type="ECO:0000313" key="5">
    <source>
        <dbReference type="Proteomes" id="UP000311919"/>
    </source>
</evidence>